<dbReference type="KEGG" id="aef:GEV26_00700"/>
<evidence type="ECO:0000256" key="1">
    <source>
        <dbReference type="SAM" id="MobiDB-lite"/>
    </source>
</evidence>
<dbReference type="SUPFAM" id="SSF50939">
    <property type="entry name" value="Sialidases"/>
    <property type="match status" value="1"/>
</dbReference>
<gene>
    <name evidence="2" type="ORF">GEV26_00700</name>
</gene>
<evidence type="ECO:0000313" key="3">
    <source>
        <dbReference type="Proteomes" id="UP000392064"/>
    </source>
</evidence>
<dbReference type="EMBL" id="CP045737">
    <property type="protein sequence ID" value="QGG40014.1"/>
    <property type="molecule type" value="Genomic_DNA"/>
</dbReference>
<sequence length="305" mass="30788">MSKRLGLALLIAFGIVDVVLVVGAVRHVNGAPPSSDLPAAAPATGTPSPSPVGATTSETASAPTQVDYSFRASAAVALASANDGTIVYGTRGRCTAGKDAEVSVSTNGGEDYAPAKTGLTTTLSVRTTGAASITVVGTDEDCKARQLTSTDSGRTWDEVKEIDLWYPSADSTRNVVTPAGTSSVGAGCVVTSVSQVTPESGRVSCANGTVRGSGDNGKTWVTLGRLDNVRVATFITPSKGYALARYSGCGANQFSTTDGGVTWTPGGCIAGDPAQAISATVNGLTAVVADQPYVSTDDGKSWMQP</sequence>
<dbReference type="InterPro" id="IPR015943">
    <property type="entry name" value="WD40/YVTN_repeat-like_dom_sf"/>
</dbReference>
<evidence type="ECO:0008006" key="4">
    <source>
        <dbReference type="Google" id="ProtNLM"/>
    </source>
</evidence>
<feature type="region of interest" description="Disordered" evidence="1">
    <location>
        <begin position="31"/>
        <end position="61"/>
    </location>
</feature>
<proteinExistence type="predicted"/>
<accession>A0A5Q2MA83</accession>
<dbReference type="Proteomes" id="UP000392064">
    <property type="component" value="Chromosome"/>
</dbReference>
<dbReference type="RefSeq" id="WP_153651287.1">
    <property type="nucleotide sequence ID" value="NZ_CP045737.1"/>
</dbReference>
<dbReference type="CDD" id="cd15482">
    <property type="entry name" value="Sialidase_non-viral"/>
    <property type="match status" value="1"/>
</dbReference>
<organism evidence="2 3">
    <name type="scientific">Aeromicrobium yanjiei</name>
    <dbReference type="NCBI Taxonomy" id="2662028"/>
    <lineage>
        <taxon>Bacteria</taxon>
        <taxon>Bacillati</taxon>
        <taxon>Actinomycetota</taxon>
        <taxon>Actinomycetes</taxon>
        <taxon>Propionibacteriales</taxon>
        <taxon>Nocardioidaceae</taxon>
        <taxon>Aeromicrobium</taxon>
    </lineage>
</organism>
<keyword evidence="3" id="KW-1185">Reference proteome</keyword>
<name>A0A5Q2MA83_9ACTN</name>
<reference evidence="2 3" key="1">
    <citation type="submission" date="2019-11" db="EMBL/GenBank/DDBJ databases">
        <authorList>
            <person name="Li J."/>
        </authorList>
    </citation>
    <scope>NUCLEOTIDE SEQUENCE [LARGE SCALE GENOMIC DNA]</scope>
    <source>
        <strain evidence="2 3">MF47</strain>
    </source>
</reference>
<feature type="compositionally biased region" description="Low complexity" evidence="1">
    <location>
        <begin position="31"/>
        <end position="47"/>
    </location>
</feature>
<protein>
    <recommendedName>
        <fullName evidence="4">Exo-alpha-sialidase</fullName>
    </recommendedName>
</protein>
<dbReference type="Gene3D" id="2.130.10.10">
    <property type="entry name" value="YVTN repeat-like/Quinoprotein amine dehydrogenase"/>
    <property type="match status" value="1"/>
</dbReference>
<evidence type="ECO:0000313" key="2">
    <source>
        <dbReference type="EMBL" id="QGG40014.1"/>
    </source>
</evidence>
<dbReference type="InterPro" id="IPR036278">
    <property type="entry name" value="Sialidase_sf"/>
</dbReference>
<dbReference type="AlphaFoldDB" id="A0A5Q2MA83"/>